<accession>A0A556SUN8</accession>
<dbReference type="Pfam" id="PF12746">
    <property type="entry name" value="GNAT_acetyltran"/>
    <property type="match status" value="1"/>
</dbReference>
<dbReference type="EMBL" id="VMHM01000003">
    <property type="protein sequence ID" value="TSK04857.1"/>
    <property type="molecule type" value="Genomic_DNA"/>
</dbReference>
<proteinExistence type="predicted"/>
<dbReference type="RefSeq" id="WP_144091497.1">
    <property type="nucleotide sequence ID" value="NZ_CAMLAP010000043.1"/>
</dbReference>
<dbReference type="Gene3D" id="3.40.630.30">
    <property type="match status" value="1"/>
</dbReference>
<gene>
    <name evidence="1" type="ORF">FPQ15_02505</name>
</gene>
<evidence type="ECO:0000313" key="1">
    <source>
        <dbReference type="EMBL" id="TSK04857.1"/>
    </source>
</evidence>
<keyword evidence="1" id="KW-0808">Transferase</keyword>
<comment type="caution">
    <text evidence="1">The sequence shown here is derived from an EMBL/GenBank/DDBJ whole genome shotgun (WGS) entry which is preliminary data.</text>
</comment>
<dbReference type="Proteomes" id="UP000319483">
    <property type="component" value="Unassembled WGS sequence"/>
</dbReference>
<protein>
    <submittedName>
        <fullName evidence="1">GNAT family N-acetyltransferase</fullName>
    </submittedName>
</protein>
<dbReference type="AlphaFoldDB" id="A0A556SUN8"/>
<dbReference type="GO" id="GO:0016740">
    <property type="term" value="F:transferase activity"/>
    <property type="evidence" value="ECO:0007669"/>
    <property type="project" value="UniProtKB-KW"/>
</dbReference>
<reference evidence="1 2" key="1">
    <citation type="submission" date="2019-07" db="EMBL/GenBank/DDBJ databases">
        <title>Gilliamella genomes.</title>
        <authorList>
            <person name="Zheng H."/>
        </authorList>
    </citation>
    <scope>NUCLEOTIDE SEQUENCE [LARGE SCALE GENOMIC DNA]</scope>
    <source>
        <strain evidence="1 2">W8127</strain>
    </source>
</reference>
<dbReference type="InterPro" id="IPR027365">
    <property type="entry name" value="GNAT_acetyltra_YdfB-like"/>
</dbReference>
<name>A0A556SUN8_9GAMM</name>
<sequence length="102" mass="11778">MFELEWAKNLCNNFNSYSEFVEIGLGFIVLKYNVIFSKALSYLVYNDSIEVDTLAKEREKGLTLTCSANLLLACLECQVPANWDRHNRESLKKFTNLGYILK</sequence>
<organism evidence="1 2">
    <name type="scientific">Gilliamella apicola</name>
    <dbReference type="NCBI Taxonomy" id="1196095"/>
    <lineage>
        <taxon>Bacteria</taxon>
        <taxon>Pseudomonadati</taxon>
        <taxon>Pseudomonadota</taxon>
        <taxon>Gammaproteobacteria</taxon>
        <taxon>Orbales</taxon>
        <taxon>Orbaceae</taxon>
        <taxon>Gilliamella</taxon>
    </lineage>
</organism>
<evidence type="ECO:0000313" key="2">
    <source>
        <dbReference type="Proteomes" id="UP000319483"/>
    </source>
</evidence>